<gene>
    <name evidence="1" type="ORF">Lgee_0208</name>
</gene>
<organism evidence="1 2">
    <name type="scientific">Legionella geestiana</name>
    <dbReference type="NCBI Taxonomy" id="45065"/>
    <lineage>
        <taxon>Bacteria</taxon>
        <taxon>Pseudomonadati</taxon>
        <taxon>Pseudomonadota</taxon>
        <taxon>Gammaproteobacteria</taxon>
        <taxon>Legionellales</taxon>
        <taxon>Legionellaceae</taxon>
        <taxon>Legionella</taxon>
    </lineage>
</organism>
<dbReference type="Proteomes" id="UP000054785">
    <property type="component" value="Unassembled WGS sequence"/>
</dbReference>
<evidence type="ECO:0008006" key="3">
    <source>
        <dbReference type="Google" id="ProtNLM"/>
    </source>
</evidence>
<dbReference type="PATRIC" id="fig|45065.4.peg.224"/>
<dbReference type="AlphaFoldDB" id="A0A0W0U852"/>
<evidence type="ECO:0000313" key="2">
    <source>
        <dbReference type="Proteomes" id="UP000054785"/>
    </source>
</evidence>
<keyword evidence="2" id="KW-1185">Reference proteome</keyword>
<protein>
    <recommendedName>
        <fullName evidence="3">Ankyrin repeat protein</fullName>
    </recommendedName>
</protein>
<dbReference type="EMBL" id="LNYC01000005">
    <property type="protein sequence ID" value="KTD04178.1"/>
    <property type="molecule type" value="Genomic_DNA"/>
</dbReference>
<name>A0A0W0U852_9GAMM</name>
<accession>A0A0W0U852</accession>
<dbReference type="InterPro" id="IPR036770">
    <property type="entry name" value="Ankyrin_rpt-contain_sf"/>
</dbReference>
<dbReference type="RefSeq" id="WP_131793706.1">
    <property type="nucleotide sequence ID" value="NZ_CAAAHN010000001.1"/>
</dbReference>
<evidence type="ECO:0000313" key="1">
    <source>
        <dbReference type="EMBL" id="KTD04178.1"/>
    </source>
</evidence>
<dbReference type="STRING" id="45065.Lgee_0208"/>
<dbReference type="Gene3D" id="1.25.40.20">
    <property type="entry name" value="Ankyrin repeat-containing domain"/>
    <property type="match status" value="1"/>
</dbReference>
<reference evidence="1 2" key="1">
    <citation type="submission" date="2015-11" db="EMBL/GenBank/DDBJ databases">
        <title>Genomic analysis of 38 Legionella species identifies large and diverse effector repertoires.</title>
        <authorList>
            <person name="Burstein D."/>
            <person name="Amaro F."/>
            <person name="Zusman T."/>
            <person name="Lifshitz Z."/>
            <person name="Cohen O."/>
            <person name="Gilbert J.A."/>
            <person name="Pupko T."/>
            <person name="Shuman H.A."/>
            <person name="Segal G."/>
        </authorList>
    </citation>
    <scope>NUCLEOTIDE SEQUENCE [LARGE SCALE GENOMIC DNA]</scope>
    <source>
        <strain evidence="1 2">ATCC 49504</strain>
    </source>
</reference>
<sequence>MPKTVLPIIAPEKITTRPEGIHPHFWLRVLNAYIEPHELNLFCMAKKDPQFISNKPGLRAQRQWLCMVIGHPGMKSAEVGAFVDKARAIKMPPEVIAAAFASLLNEKHFYAFLKYCPGVERRPSVLLALSSLGKVPMITKYLSLLTFEDAIELIVQALKMALIADKDYAVFIKLFKHLPREFHKMALMLSGLHAIAIALRHKLSGETGKVVLHTPKIIIDENLEDAQLLFTETVRLGRVDYAEYLLQEAQETAEALASDAFNSAFHVALRNKDATMIKLLLRFPSIFEYAELNYYAHCHEILEAFALEETHRLAARTPSVETGEIELSNTECRLAATLLEFLTENHPRNHDFERQLLRQLPGVEEIYTLRLENSPLQAPTLGIFNMRQPADTSEASSSTSSHTP</sequence>
<proteinExistence type="predicted"/>
<comment type="caution">
    <text evidence="1">The sequence shown here is derived from an EMBL/GenBank/DDBJ whole genome shotgun (WGS) entry which is preliminary data.</text>
</comment>